<sequence length="337" mass="36768">MIEEFSLLSFYQHLVLFQQGVPWGFPSLIFLVGAFVGSFLNVCIYRIPTGESVLSPCSQCSCGKPIRWSDNIPILSWFILCGRARCCGSRLSFRYPGVEVLTATLFVFCWYLLEPITALGGMIFGSIMIAAGFIDFDHMIIPDRFSIGGFIAGTVFSIIFSSLHGFTGDLFLTDSFRSFIASIEGSFIGSALVLWIAILAKLLMKKEAMGFGDVKLMGAIGAFCGWQGAVFSLFGGAVIGSAGILISSLFHLFQKRDLFSKSEGESTGSFRGQFAGVKGEGKEEKSIRSISCQVPFGPMLAGAGIIYFLFLHELVDNFFDEAIANFMGTSSTYHCNE</sequence>
<dbReference type="InterPro" id="IPR050882">
    <property type="entry name" value="Prepilin_peptidase/N-MTase"/>
</dbReference>
<keyword evidence="4 7" id="KW-0812">Transmembrane</keyword>
<evidence type="ECO:0000259" key="8">
    <source>
        <dbReference type="Pfam" id="PF01478"/>
    </source>
</evidence>
<evidence type="ECO:0000256" key="4">
    <source>
        <dbReference type="ARBA" id="ARBA00022692"/>
    </source>
</evidence>
<dbReference type="GO" id="GO:0006465">
    <property type="term" value="P:signal peptide processing"/>
    <property type="evidence" value="ECO:0007669"/>
    <property type="project" value="TreeGrafter"/>
</dbReference>
<dbReference type="Proteomes" id="UP000247465">
    <property type="component" value="Chromosome"/>
</dbReference>
<comment type="similarity">
    <text evidence="2">Belongs to the peptidase A24 family.</text>
</comment>
<feature type="transmembrane region" description="Helical" evidence="7">
    <location>
        <begin position="290"/>
        <end position="310"/>
    </location>
</feature>
<gene>
    <name evidence="10" type="primary">outO</name>
    <name evidence="10" type="ORF">DF168_01794</name>
</gene>
<dbReference type="Gene3D" id="1.20.120.1220">
    <property type="match status" value="1"/>
</dbReference>
<evidence type="ECO:0000256" key="5">
    <source>
        <dbReference type="ARBA" id="ARBA00022989"/>
    </source>
</evidence>
<evidence type="ECO:0000313" key="10">
    <source>
        <dbReference type="EMBL" id="AWT60579.1"/>
    </source>
</evidence>
<name>A0A2Z4AE27_9BACT</name>
<evidence type="ECO:0000256" key="6">
    <source>
        <dbReference type="ARBA" id="ARBA00023136"/>
    </source>
</evidence>
<evidence type="ECO:0000256" key="7">
    <source>
        <dbReference type="SAM" id="Phobius"/>
    </source>
</evidence>
<dbReference type="PANTHER" id="PTHR30487:SF0">
    <property type="entry name" value="PREPILIN LEADER PEPTIDASE_N-METHYLTRANSFERASE-RELATED"/>
    <property type="match status" value="1"/>
</dbReference>
<dbReference type="KEGG" id="mtar:DF168_01794"/>
<dbReference type="GO" id="GO:0005886">
    <property type="term" value="C:plasma membrane"/>
    <property type="evidence" value="ECO:0007669"/>
    <property type="project" value="UniProtKB-SubCell"/>
</dbReference>
<dbReference type="Pfam" id="PF01478">
    <property type="entry name" value="Peptidase_A24"/>
    <property type="match status" value="1"/>
</dbReference>
<evidence type="ECO:0000259" key="9">
    <source>
        <dbReference type="Pfam" id="PF06750"/>
    </source>
</evidence>
<feature type="transmembrane region" description="Helical" evidence="7">
    <location>
        <begin position="179"/>
        <end position="198"/>
    </location>
</feature>
<dbReference type="Pfam" id="PF06750">
    <property type="entry name" value="A24_N_bact"/>
    <property type="match status" value="1"/>
</dbReference>
<dbReference type="InterPro" id="IPR000045">
    <property type="entry name" value="Prepilin_IV_endopep_pep"/>
</dbReference>
<proteinExistence type="inferred from homology"/>
<evidence type="ECO:0000256" key="2">
    <source>
        <dbReference type="ARBA" id="ARBA00005801"/>
    </source>
</evidence>
<comment type="subcellular location">
    <subcellularLocation>
        <location evidence="1">Cell membrane</location>
        <topology evidence="1">Multi-pass membrane protein</topology>
    </subcellularLocation>
</comment>
<dbReference type="InterPro" id="IPR010627">
    <property type="entry name" value="Prepilin_pept_A24_N"/>
</dbReference>
<feature type="domain" description="Prepilin type IV endopeptidase peptidase" evidence="8">
    <location>
        <begin position="123"/>
        <end position="242"/>
    </location>
</feature>
<feature type="transmembrane region" description="Helical" evidence="7">
    <location>
        <begin position="234"/>
        <end position="253"/>
    </location>
</feature>
<dbReference type="EMBL" id="CP029803">
    <property type="protein sequence ID" value="AWT60579.1"/>
    <property type="molecule type" value="Genomic_DNA"/>
</dbReference>
<keyword evidence="6 7" id="KW-0472">Membrane</keyword>
<reference evidence="10 11" key="1">
    <citation type="submission" date="2018-06" db="EMBL/GenBank/DDBJ databases">
        <title>Draft Genome Sequence of a Novel Marine Bacterium Related to the Verrucomicrobia.</title>
        <authorList>
            <person name="Vosseberg J."/>
            <person name="Martijn J."/>
            <person name="Ettema T.J.G."/>
        </authorList>
    </citation>
    <scope>NUCLEOTIDE SEQUENCE [LARGE SCALE GENOMIC DNA]</scope>
    <source>
        <strain evidence="10">TARA_B100001123</strain>
    </source>
</reference>
<dbReference type="AlphaFoldDB" id="A0A2Z4AE27"/>
<dbReference type="PANTHER" id="PTHR30487">
    <property type="entry name" value="TYPE 4 PREPILIN-LIKE PROTEINS LEADER PEPTIDE-PROCESSING ENZYME"/>
    <property type="match status" value="1"/>
</dbReference>
<keyword evidence="5 7" id="KW-1133">Transmembrane helix</keyword>
<evidence type="ECO:0000313" key="11">
    <source>
        <dbReference type="Proteomes" id="UP000247465"/>
    </source>
</evidence>
<keyword evidence="3" id="KW-1003">Cell membrane</keyword>
<accession>A0A2Z4AE27</accession>
<protein>
    <submittedName>
        <fullName evidence="10">Type 4 prepilin-like proteins leader peptide-processing enzyme</fullName>
    </submittedName>
</protein>
<organism evidence="10 11">
    <name type="scientific">Candidatus Moanibacter tarae</name>
    <dbReference type="NCBI Taxonomy" id="2200854"/>
    <lineage>
        <taxon>Bacteria</taxon>
        <taxon>Pseudomonadati</taxon>
        <taxon>Verrucomicrobiota</taxon>
        <taxon>Opitutia</taxon>
        <taxon>Puniceicoccales</taxon>
        <taxon>Puniceicoccales incertae sedis</taxon>
        <taxon>Candidatus Moanibacter</taxon>
    </lineage>
</organism>
<feature type="transmembrane region" description="Helical" evidence="7">
    <location>
        <begin position="23"/>
        <end position="45"/>
    </location>
</feature>
<evidence type="ECO:0000256" key="3">
    <source>
        <dbReference type="ARBA" id="ARBA00022475"/>
    </source>
</evidence>
<feature type="transmembrane region" description="Helical" evidence="7">
    <location>
        <begin position="148"/>
        <end position="167"/>
    </location>
</feature>
<evidence type="ECO:0000256" key="1">
    <source>
        <dbReference type="ARBA" id="ARBA00004651"/>
    </source>
</evidence>
<feature type="transmembrane region" description="Helical" evidence="7">
    <location>
        <begin position="119"/>
        <end position="136"/>
    </location>
</feature>
<feature type="domain" description="Prepilin peptidase A24 N-terminal" evidence="9">
    <location>
        <begin position="31"/>
        <end position="111"/>
    </location>
</feature>
<dbReference type="GO" id="GO:0004190">
    <property type="term" value="F:aspartic-type endopeptidase activity"/>
    <property type="evidence" value="ECO:0007669"/>
    <property type="project" value="InterPro"/>
</dbReference>